<protein>
    <submittedName>
        <fullName evidence="1">Uncharacterized protein</fullName>
    </submittedName>
</protein>
<organism evidence="1 2">
    <name type="scientific">Catharanthus roseus</name>
    <name type="common">Madagascar periwinkle</name>
    <name type="synonym">Vinca rosea</name>
    <dbReference type="NCBI Taxonomy" id="4058"/>
    <lineage>
        <taxon>Eukaryota</taxon>
        <taxon>Viridiplantae</taxon>
        <taxon>Streptophyta</taxon>
        <taxon>Embryophyta</taxon>
        <taxon>Tracheophyta</taxon>
        <taxon>Spermatophyta</taxon>
        <taxon>Magnoliopsida</taxon>
        <taxon>eudicotyledons</taxon>
        <taxon>Gunneridae</taxon>
        <taxon>Pentapetalae</taxon>
        <taxon>asterids</taxon>
        <taxon>lamiids</taxon>
        <taxon>Gentianales</taxon>
        <taxon>Apocynaceae</taxon>
        <taxon>Rauvolfioideae</taxon>
        <taxon>Vinceae</taxon>
        <taxon>Catharanthinae</taxon>
        <taxon>Catharanthus</taxon>
    </lineage>
</organism>
<gene>
    <name evidence="1" type="ORF">M9H77_02960</name>
</gene>
<accession>A0ACC0CA63</accession>
<evidence type="ECO:0000313" key="2">
    <source>
        <dbReference type="Proteomes" id="UP001060085"/>
    </source>
</evidence>
<dbReference type="Proteomes" id="UP001060085">
    <property type="component" value="Linkage Group LG01"/>
</dbReference>
<keyword evidence="2" id="KW-1185">Reference proteome</keyword>
<sequence>MSIENEVQSSLPNLSNHVDDNDDDLNSLLIEMYHELEKITKKYKELKSKIDNLSNENAKLVCENKTFLESLEVVKKGKSRIWTLTVEDERALQVRSEHPQGLTVRRVLPVKNGRIPQ</sequence>
<evidence type="ECO:0000313" key="1">
    <source>
        <dbReference type="EMBL" id="KAI5681732.1"/>
    </source>
</evidence>
<proteinExistence type="predicted"/>
<dbReference type="EMBL" id="CM044701">
    <property type="protein sequence ID" value="KAI5681732.1"/>
    <property type="molecule type" value="Genomic_DNA"/>
</dbReference>
<reference evidence="2" key="1">
    <citation type="journal article" date="2023" name="Nat. Plants">
        <title>Single-cell RNA sequencing provides a high-resolution roadmap for understanding the multicellular compartmentation of specialized metabolism.</title>
        <authorList>
            <person name="Sun S."/>
            <person name="Shen X."/>
            <person name="Li Y."/>
            <person name="Li Y."/>
            <person name="Wang S."/>
            <person name="Li R."/>
            <person name="Zhang H."/>
            <person name="Shen G."/>
            <person name="Guo B."/>
            <person name="Wei J."/>
            <person name="Xu J."/>
            <person name="St-Pierre B."/>
            <person name="Chen S."/>
            <person name="Sun C."/>
        </authorList>
    </citation>
    <scope>NUCLEOTIDE SEQUENCE [LARGE SCALE GENOMIC DNA]</scope>
</reference>
<comment type="caution">
    <text evidence="1">The sequence shown here is derived from an EMBL/GenBank/DDBJ whole genome shotgun (WGS) entry which is preliminary data.</text>
</comment>
<name>A0ACC0CA63_CATRO</name>